<name>A0A9P6W9V5_MAUEX</name>
<dbReference type="Pfam" id="PF00399">
    <property type="entry name" value="PIR"/>
    <property type="match status" value="1"/>
</dbReference>
<accession>A0A9P6W9V5</accession>
<dbReference type="Proteomes" id="UP000750334">
    <property type="component" value="Unassembled WGS sequence"/>
</dbReference>
<protein>
    <submittedName>
        <fullName evidence="3">Uncharacterized protein</fullName>
    </submittedName>
</protein>
<reference evidence="3 4" key="1">
    <citation type="submission" date="2020-11" db="EMBL/GenBank/DDBJ databases">
        <title>Kefir isolates.</title>
        <authorList>
            <person name="Marcisauskas S."/>
            <person name="Kim Y."/>
            <person name="Blasche S."/>
        </authorList>
    </citation>
    <scope>NUCLEOTIDE SEQUENCE [LARGE SCALE GENOMIC DNA]</scope>
    <source>
        <strain evidence="3 4">OG2</strain>
    </source>
</reference>
<comment type="subcellular location">
    <subcellularLocation>
        <location evidence="1">Cell envelope</location>
    </subcellularLocation>
</comment>
<dbReference type="GO" id="GO:0005199">
    <property type="term" value="F:structural constituent of cell wall"/>
    <property type="evidence" value="ECO:0007669"/>
    <property type="project" value="InterPro"/>
</dbReference>
<gene>
    <name evidence="3" type="ORF">C6P45_000203</name>
</gene>
<dbReference type="EMBL" id="PUHR01000102">
    <property type="protein sequence ID" value="KAG0666831.1"/>
    <property type="molecule type" value="Genomic_DNA"/>
</dbReference>
<organism evidence="3 4">
    <name type="scientific">Maudiozyma exigua</name>
    <name type="common">Yeast</name>
    <name type="synonym">Kazachstania exigua</name>
    <dbReference type="NCBI Taxonomy" id="34358"/>
    <lineage>
        <taxon>Eukaryota</taxon>
        <taxon>Fungi</taxon>
        <taxon>Dikarya</taxon>
        <taxon>Ascomycota</taxon>
        <taxon>Saccharomycotina</taxon>
        <taxon>Saccharomycetes</taxon>
        <taxon>Saccharomycetales</taxon>
        <taxon>Saccharomycetaceae</taxon>
        <taxon>Maudiozyma</taxon>
    </lineage>
</organism>
<keyword evidence="2" id="KW-0732">Signal</keyword>
<dbReference type="InterPro" id="IPR000420">
    <property type="entry name" value="Yeast_PIR_rpt"/>
</dbReference>
<comment type="caution">
    <text evidence="3">The sequence shown here is derived from an EMBL/GenBank/DDBJ whole genome shotgun (WGS) entry which is preliminary data.</text>
</comment>
<evidence type="ECO:0000313" key="4">
    <source>
        <dbReference type="Proteomes" id="UP000750334"/>
    </source>
</evidence>
<keyword evidence="4" id="KW-1185">Reference proteome</keyword>
<sequence length="83" mass="8475">MEVAVTLTSTTLAAYVPTEPWSTLTPSGTYPSGLTGYATSFGIIVAPVTFTTSLHKRAAISQIGDGQIQGAKTVAAVSQITDG</sequence>
<dbReference type="OrthoDB" id="5415592at2759"/>
<dbReference type="PROSITE" id="PS50256">
    <property type="entry name" value="PIR_REPEAT_2"/>
    <property type="match status" value="1"/>
</dbReference>
<evidence type="ECO:0000313" key="3">
    <source>
        <dbReference type="EMBL" id="KAG0666831.1"/>
    </source>
</evidence>
<proteinExistence type="predicted"/>
<dbReference type="AlphaFoldDB" id="A0A9P6W9V5"/>
<evidence type="ECO:0000256" key="2">
    <source>
        <dbReference type="ARBA" id="ARBA00022729"/>
    </source>
</evidence>
<evidence type="ECO:0000256" key="1">
    <source>
        <dbReference type="ARBA" id="ARBA00004196"/>
    </source>
</evidence>